<accession>A0A0W8E9M4</accession>
<comment type="caution">
    <text evidence="1">The sequence shown here is derived from an EMBL/GenBank/DDBJ whole genome shotgun (WGS) entry which is preliminary data.</text>
</comment>
<reference evidence="1" key="1">
    <citation type="journal article" date="2015" name="Proc. Natl. Acad. Sci. U.S.A.">
        <title>Networks of energetic and metabolic interactions define dynamics in microbial communities.</title>
        <authorList>
            <person name="Embree M."/>
            <person name="Liu J.K."/>
            <person name="Al-Bassam M.M."/>
            <person name="Zengler K."/>
        </authorList>
    </citation>
    <scope>NUCLEOTIDE SEQUENCE</scope>
</reference>
<name>A0A0W8E9M4_9ZZZZ</name>
<dbReference type="EMBL" id="LNQE01001819">
    <property type="protein sequence ID" value="KUG05348.1"/>
    <property type="molecule type" value="Genomic_DNA"/>
</dbReference>
<dbReference type="AlphaFoldDB" id="A0A0W8E9M4"/>
<protein>
    <submittedName>
        <fullName evidence="1">Uncharacterized protein</fullName>
    </submittedName>
</protein>
<proteinExistence type="predicted"/>
<gene>
    <name evidence="1" type="ORF">ASZ90_017238</name>
</gene>
<evidence type="ECO:0000313" key="1">
    <source>
        <dbReference type="EMBL" id="KUG05348.1"/>
    </source>
</evidence>
<sequence length="38" mass="4208">MWALHLGGGWRYYEDLSITASSRRILSGRKGIDTVAGI</sequence>
<organism evidence="1">
    <name type="scientific">hydrocarbon metagenome</name>
    <dbReference type="NCBI Taxonomy" id="938273"/>
    <lineage>
        <taxon>unclassified sequences</taxon>
        <taxon>metagenomes</taxon>
        <taxon>ecological metagenomes</taxon>
    </lineage>
</organism>